<feature type="compositionally biased region" description="Low complexity" evidence="1">
    <location>
        <begin position="16"/>
        <end position="27"/>
    </location>
</feature>
<organism evidence="2">
    <name type="scientific">Tanacetum cinerariifolium</name>
    <name type="common">Dalmatian daisy</name>
    <name type="synonym">Chrysanthemum cinerariifolium</name>
    <dbReference type="NCBI Taxonomy" id="118510"/>
    <lineage>
        <taxon>Eukaryota</taxon>
        <taxon>Viridiplantae</taxon>
        <taxon>Streptophyta</taxon>
        <taxon>Embryophyta</taxon>
        <taxon>Tracheophyta</taxon>
        <taxon>Spermatophyta</taxon>
        <taxon>Magnoliopsida</taxon>
        <taxon>eudicotyledons</taxon>
        <taxon>Gunneridae</taxon>
        <taxon>Pentapetalae</taxon>
        <taxon>asterids</taxon>
        <taxon>campanulids</taxon>
        <taxon>Asterales</taxon>
        <taxon>Asteraceae</taxon>
        <taxon>Asteroideae</taxon>
        <taxon>Anthemideae</taxon>
        <taxon>Anthemidinae</taxon>
        <taxon>Tanacetum</taxon>
    </lineage>
</organism>
<reference evidence="2" key="1">
    <citation type="journal article" date="2019" name="Sci. Rep.">
        <title>Draft genome of Tanacetum cinerariifolium, the natural source of mosquito coil.</title>
        <authorList>
            <person name="Yamashiro T."/>
            <person name="Shiraishi A."/>
            <person name="Satake H."/>
            <person name="Nakayama K."/>
        </authorList>
    </citation>
    <scope>NUCLEOTIDE SEQUENCE</scope>
</reference>
<sequence length="40" mass="4270">LRGATAKRHHPRRWATAHPPAAVGAAGHRAEPLAVRLVGR</sequence>
<comment type="caution">
    <text evidence="2">The sequence shown here is derived from an EMBL/GenBank/DDBJ whole genome shotgun (WGS) entry which is preliminary data.</text>
</comment>
<accession>A0A699X6Z9</accession>
<feature type="region of interest" description="Disordered" evidence="1">
    <location>
        <begin position="1"/>
        <end position="27"/>
    </location>
</feature>
<gene>
    <name evidence="2" type="ORF">Tci_927861</name>
</gene>
<protein>
    <submittedName>
        <fullName evidence="2">Uncharacterized protein</fullName>
    </submittedName>
</protein>
<name>A0A699X6Z9_TANCI</name>
<feature type="non-terminal residue" evidence="2">
    <location>
        <position position="1"/>
    </location>
</feature>
<dbReference type="AlphaFoldDB" id="A0A699X6Z9"/>
<evidence type="ECO:0000313" key="2">
    <source>
        <dbReference type="EMBL" id="GFD55892.1"/>
    </source>
</evidence>
<feature type="compositionally biased region" description="Basic residues" evidence="1">
    <location>
        <begin position="1"/>
        <end position="15"/>
    </location>
</feature>
<proteinExistence type="predicted"/>
<dbReference type="EMBL" id="BKCJ011823139">
    <property type="protein sequence ID" value="GFD55892.1"/>
    <property type="molecule type" value="Genomic_DNA"/>
</dbReference>
<evidence type="ECO:0000256" key="1">
    <source>
        <dbReference type="SAM" id="MobiDB-lite"/>
    </source>
</evidence>